<dbReference type="FunFam" id="3.30.70.60:FF:000001">
    <property type="entry name" value="Elongation factor 1-beta 1 like"/>
    <property type="match status" value="1"/>
</dbReference>
<reference evidence="9" key="1">
    <citation type="submission" date="2021-01" db="UniProtKB">
        <authorList>
            <consortium name="EnsemblMetazoa"/>
        </authorList>
    </citation>
    <scope>IDENTIFICATION</scope>
</reference>
<dbReference type="FunCoup" id="A0A7M7IYP5">
    <property type="interactions" value="1432"/>
</dbReference>
<comment type="similarity">
    <text evidence="1 4">Belongs to the EF-1-beta/EF-1-delta family.</text>
</comment>
<organism evidence="9 10">
    <name type="scientific">Varroa destructor</name>
    <name type="common">Honeybee mite</name>
    <dbReference type="NCBI Taxonomy" id="109461"/>
    <lineage>
        <taxon>Eukaryota</taxon>
        <taxon>Metazoa</taxon>
        <taxon>Ecdysozoa</taxon>
        <taxon>Arthropoda</taxon>
        <taxon>Chelicerata</taxon>
        <taxon>Arachnida</taxon>
        <taxon>Acari</taxon>
        <taxon>Parasitiformes</taxon>
        <taxon>Mesostigmata</taxon>
        <taxon>Gamasina</taxon>
        <taxon>Dermanyssoidea</taxon>
        <taxon>Varroidae</taxon>
        <taxon>Varroa</taxon>
    </lineage>
</organism>
<dbReference type="SUPFAM" id="SSF54984">
    <property type="entry name" value="eEF-1beta-like"/>
    <property type="match status" value="1"/>
</dbReference>
<dbReference type="OMA" id="PEPYEFI"/>
<dbReference type="Proteomes" id="UP000594260">
    <property type="component" value="Unplaced"/>
</dbReference>
<feature type="region of interest" description="Disordered" evidence="6">
    <location>
        <begin position="545"/>
        <end position="564"/>
    </location>
</feature>
<dbReference type="InParanoid" id="A0A7M7IYP5"/>
<feature type="compositionally biased region" description="Low complexity" evidence="6">
    <location>
        <begin position="590"/>
        <end position="602"/>
    </location>
</feature>
<dbReference type="SUPFAM" id="SSF47616">
    <property type="entry name" value="GST C-terminal domain-like"/>
    <property type="match status" value="1"/>
</dbReference>
<dbReference type="GO" id="GO:0032007">
    <property type="term" value="P:negative regulation of TOR signaling"/>
    <property type="evidence" value="ECO:0007669"/>
    <property type="project" value="TreeGrafter"/>
</dbReference>
<dbReference type="PROSITE" id="PS00824">
    <property type="entry name" value="EF1BD_1"/>
    <property type="match status" value="1"/>
</dbReference>
<dbReference type="InterPro" id="IPR018940">
    <property type="entry name" value="EF-1_beta_acid_region_euk"/>
</dbReference>
<feature type="compositionally biased region" description="Polar residues" evidence="6">
    <location>
        <begin position="442"/>
        <end position="456"/>
    </location>
</feature>
<dbReference type="GO" id="GO:0051726">
    <property type="term" value="P:regulation of cell cycle"/>
    <property type="evidence" value="ECO:0007669"/>
    <property type="project" value="TreeGrafter"/>
</dbReference>
<feature type="coiled-coil region" evidence="5">
    <location>
        <begin position="779"/>
        <end position="882"/>
    </location>
</feature>
<dbReference type="CDD" id="cd00292">
    <property type="entry name" value="EF1B"/>
    <property type="match status" value="1"/>
</dbReference>
<dbReference type="SUPFAM" id="SSF48371">
    <property type="entry name" value="ARM repeat"/>
    <property type="match status" value="1"/>
</dbReference>
<feature type="region of interest" description="Disordered" evidence="6">
    <location>
        <begin position="484"/>
        <end position="538"/>
    </location>
</feature>
<protein>
    <submittedName>
        <fullName evidence="9">Uncharacterized protein</fullName>
    </submittedName>
</protein>
<dbReference type="PANTHER" id="PTHR15154">
    <property type="entry name" value="HAMARTIN"/>
    <property type="match status" value="1"/>
</dbReference>
<feature type="compositionally biased region" description="Basic and acidic residues" evidence="6">
    <location>
        <begin position="614"/>
        <end position="626"/>
    </location>
</feature>
<keyword evidence="2 4" id="KW-0251">Elongation factor</keyword>
<dbReference type="InterPro" id="IPR014038">
    <property type="entry name" value="EF1B_bsu/dsu_GNE"/>
</dbReference>
<feature type="region of interest" description="Disordered" evidence="6">
    <location>
        <begin position="588"/>
        <end position="626"/>
    </location>
</feature>
<feature type="domain" description="Translation elongation factor EF1B beta/delta subunit guanine nucleotide exchange" evidence="7">
    <location>
        <begin position="1123"/>
        <end position="1209"/>
    </location>
</feature>
<dbReference type="InterPro" id="IPR001326">
    <property type="entry name" value="Transl_elong_EF1B_B/D_CS"/>
</dbReference>
<dbReference type="Gene3D" id="1.20.1050.130">
    <property type="match status" value="1"/>
</dbReference>
<dbReference type="SMART" id="SM00888">
    <property type="entry name" value="EF1_GNE"/>
    <property type="match status" value="1"/>
</dbReference>
<evidence type="ECO:0000256" key="2">
    <source>
        <dbReference type="ARBA" id="ARBA00022768"/>
    </source>
</evidence>
<dbReference type="OrthoDB" id="6022054at2759"/>
<dbReference type="KEGG" id="vde:111243177"/>
<dbReference type="PROSITE" id="PS00825">
    <property type="entry name" value="EF1BD_2"/>
    <property type="match status" value="1"/>
</dbReference>
<dbReference type="SMART" id="SM01182">
    <property type="entry name" value="EF-1_beta_acid"/>
    <property type="match status" value="1"/>
</dbReference>
<evidence type="ECO:0000256" key="1">
    <source>
        <dbReference type="ARBA" id="ARBA00007411"/>
    </source>
</evidence>
<dbReference type="InterPro" id="IPR007483">
    <property type="entry name" value="Hamartin"/>
</dbReference>
<dbReference type="EnsemblMetazoa" id="XM_022788367">
    <property type="protein sequence ID" value="XP_022644102"/>
    <property type="gene ID" value="LOC111243177"/>
</dbReference>
<dbReference type="InterPro" id="IPR014717">
    <property type="entry name" value="Transl_elong_EF1B/ribsomal_bS6"/>
</dbReference>
<name>A0A7M7IYP5_VARDE</name>
<feature type="region of interest" description="Disordered" evidence="6">
    <location>
        <begin position="360"/>
        <end position="470"/>
    </location>
</feature>
<dbReference type="Pfam" id="PF04388">
    <property type="entry name" value="Hamartin"/>
    <property type="match status" value="1"/>
</dbReference>
<feature type="compositionally biased region" description="Polar residues" evidence="6">
    <location>
        <begin position="505"/>
        <end position="538"/>
    </location>
</feature>
<dbReference type="Pfam" id="PF00736">
    <property type="entry name" value="EF1_GNE"/>
    <property type="match status" value="1"/>
</dbReference>
<accession>A0A7M7IYP5</accession>
<dbReference type="AlphaFoldDB" id="A0A7M7IYP5"/>
<evidence type="ECO:0000256" key="4">
    <source>
        <dbReference type="RuleBase" id="RU003791"/>
    </source>
</evidence>
<keyword evidence="5" id="KW-0175">Coiled coil</keyword>
<keyword evidence="3 4" id="KW-0648">Protein biosynthesis</keyword>
<evidence type="ECO:0000259" key="8">
    <source>
        <dbReference type="SMART" id="SM01182"/>
    </source>
</evidence>
<proteinExistence type="inferred from homology"/>
<evidence type="ECO:0000259" key="7">
    <source>
        <dbReference type="SMART" id="SM00888"/>
    </source>
</evidence>
<dbReference type="GO" id="GO:0003746">
    <property type="term" value="F:translation elongation factor activity"/>
    <property type="evidence" value="ECO:0007669"/>
    <property type="project" value="UniProtKB-KW"/>
</dbReference>
<keyword evidence="10" id="KW-1185">Reference proteome</keyword>
<dbReference type="InterPro" id="IPR036219">
    <property type="entry name" value="eEF-1beta-like_sf"/>
</dbReference>
<feature type="compositionally biased region" description="Gly residues" evidence="6">
    <location>
        <begin position="414"/>
        <end position="423"/>
    </location>
</feature>
<feature type="domain" description="Elongation factor 1 beta central acidic region eukaryote" evidence="8">
    <location>
        <begin position="1088"/>
        <end position="1114"/>
    </location>
</feature>
<dbReference type="InterPro" id="IPR016024">
    <property type="entry name" value="ARM-type_fold"/>
</dbReference>
<evidence type="ECO:0000256" key="3">
    <source>
        <dbReference type="ARBA" id="ARBA00022917"/>
    </source>
</evidence>
<dbReference type="GO" id="GO:0008285">
    <property type="term" value="P:negative regulation of cell population proliferation"/>
    <property type="evidence" value="ECO:0007669"/>
    <property type="project" value="TreeGrafter"/>
</dbReference>
<dbReference type="RefSeq" id="XP_022644102.1">
    <property type="nucleotide sequence ID" value="XM_022788367.1"/>
</dbReference>
<dbReference type="PANTHER" id="PTHR15154:SF2">
    <property type="entry name" value="HAMARTIN"/>
    <property type="match status" value="1"/>
</dbReference>
<evidence type="ECO:0000256" key="5">
    <source>
        <dbReference type="SAM" id="Coils"/>
    </source>
</evidence>
<feature type="coiled-coil region" evidence="5">
    <location>
        <begin position="661"/>
        <end position="694"/>
    </location>
</feature>
<evidence type="ECO:0000313" key="9">
    <source>
        <dbReference type="EnsemblMetazoa" id="XP_022644102"/>
    </source>
</evidence>
<feature type="compositionally biased region" description="Basic and acidic residues" evidence="6">
    <location>
        <begin position="457"/>
        <end position="470"/>
    </location>
</feature>
<dbReference type="CDD" id="cd10308">
    <property type="entry name" value="GST_C_eEF1b_like"/>
    <property type="match status" value="1"/>
</dbReference>
<dbReference type="Pfam" id="PF10587">
    <property type="entry name" value="EF-1_beta_acid"/>
    <property type="match status" value="1"/>
</dbReference>
<evidence type="ECO:0000313" key="10">
    <source>
        <dbReference type="Proteomes" id="UP000594260"/>
    </source>
</evidence>
<sequence>MPPSPTVQIIIRKADDTSCELPEVQHEVQEYLQQTKDKDLVQQLVLLYLRSRSFRVLVLLTGLRDPHHKWFFERCSEHLRSGDASVRTAALKMLLCVVQADPPWLHDIHQKIVREMLYVVKESREGGEVTTCFIAIVIMASLLPLVPGAFDKKGLENMFSAFSMAADMCVRKKQTMAELNRQHLCSGLFTFYKVLYSMFPCNFLAFLRNTYGSSNSTQNKPAWIEIIWPMMKRTYFHPFLVQYNVESETHKDRWKGQQKHDIIGDCQNYFAEQQQQQQQQQLQLRALQEHQRDHGVIGPSRPKLPASKPCSIPKRAKDFVGDIPASDGVLGKTPHLLDVMSAHPPSDVSSSLGSVDIAEEAIAEEPLPKEVGEIAIGTSGTGTPQKGTPQKRRRSSANLPSIPSEGLEEESKPQGGGFGGINAGGDSAVMDEDRSGDRGFCLTTQRLTQEPTNSISEHAENQDDPPAHSEMESLLARQRYLSQCQASPPGVGSGSPQGLGLTGRLTRSMSCPSTPQLSQQADDSGSLSEATSSSNEDLSSKCLSLSLWPHSPEPRKNKDPDALDEKSPAEILEEHMRACAGQVLREMELQQQQQSGTGSQTGPQGGAAGAMSRSFEREQCGAKDHQPTVAELQKELTFTRAHATMLYVELLYDRHRKDIHIERNRRLLEKAKRIIQLEEQNAAMSGQVREVHKELKLKTAKILELQRSLDEKDRSMELEVKVLLDRARRQEEESKRIMAENNEMATTNALNKAQLDEANTKVNHLGAKLHESQLNLESLRIKAEELAIYRDKCARLEQELIVLHEMYRRLEEINRRGTHDVSHVHSKEELTKELKNCRSRMDYRKQEVDAANDRQKALSARAEEAEKALAEARRTLIRTEVNAAEQIRAKDERIAALRKSHENLTSVILRLHGQVDEHNAIQRQNELQQHQQQVQQLQEHEEQEHPYQCDASQERFQSCALAATDIKRAAFFAAVPATWIEDITRQKMSFGDLKTDDGLRKLNDHLENASYISGYVPTQADMATIDQIGSNPSAAKFPHASRWYTHISSYSATERKAWPAAKAGDTAAAAKVVPTTVAAGDDDDDMDLFGSDDEVDAEAERVREQRLKAYAEKKSKKPGPIAKSNVILDVKPWDDETDMKALEAAVRSITMDGLVWGISKLMAVGYGINKLQIVCVVEDDKVSIEELSEKIQEFEDYVQSVDVAAFQKI</sequence>
<feature type="compositionally biased region" description="Basic and acidic residues" evidence="6">
    <location>
        <begin position="552"/>
        <end position="564"/>
    </location>
</feature>
<dbReference type="GeneID" id="111243177"/>
<feature type="compositionally biased region" description="Gly residues" evidence="6">
    <location>
        <begin position="491"/>
        <end position="501"/>
    </location>
</feature>
<dbReference type="InterPro" id="IPR036282">
    <property type="entry name" value="Glutathione-S-Trfase_C_sf"/>
</dbReference>
<dbReference type="Gene3D" id="3.30.70.60">
    <property type="match status" value="1"/>
</dbReference>
<evidence type="ECO:0000256" key="6">
    <source>
        <dbReference type="SAM" id="MobiDB-lite"/>
    </source>
</evidence>
<dbReference type="GO" id="GO:0033596">
    <property type="term" value="C:TSC1-TSC2 complex"/>
    <property type="evidence" value="ECO:0007669"/>
    <property type="project" value="TreeGrafter"/>
</dbReference>